<dbReference type="GO" id="GO:0003964">
    <property type="term" value="F:RNA-directed DNA polymerase activity"/>
    <property type="evidence" value="ECO:0007669"/>
    <property type="project" value="UniProtKB-KW"/>
</dbReference>
<evidence type="ECO:0000259" key="1">
    <source>
        <dbReference type="Pfam" id="PF00078"/>
    </source>
</evidence>
<accession>A0A5B6X3C8</accession>
<comment type="caution">
    <text evidence="2">The sequence shown here is derived from an EMBL/GenBank/DDBJ whole genome shotgun (WGS) entry which is preliminary data.</text>
</comment>
<protein>
    <submittedName>
        <fullName evidence="2">LINE-1 reverse transcriptase isogeny</fullName>
    </submittedName>
</protein>
<dbReference type="PANTHER" id="PTHR46890">
    <property type="entry name" value="NON-LTR RETROLELEMENT REVERSE TRANSCRIPTASE-LIKE PROTEIN-RELATED"/>
    <property type="match status" value="1"/>
</dbReference>
<dbReference type="Proteomes" id="UP000325315">
    <property type="component" value="Unassembled WGS sequence"/>
</dbReference>
<keyword evidence="2" id="KW-0695">RNA-directed DNA polymerase</keyword>
<keyword evidence="3" id="KW-1185">Reference proteome</keyword>
<keyword evidence="2" id="KW-0808">Transferase</keyword>
<evidence type="ECO:0000313" key="2">
    <source>
        <dbReference type="EMBL" id="KAA3488096.1"/>
    </source>
</evidence>
<name>A0A5B6X3C8_9ROSI</name>
<evidence type="ECO:0000313" key="3">
    <source>
        <dbReference type="Proteomes" id="UP000325315"/>
    </source>
</evidence>
<dbReference type="SUPFAM" id="SSF56672">
    <property type="entry name" value="DNA/RNA polymerases"/>
    <property type="match status" value="1"/>
</dbReference>
<dbReference type="InterPro" id="IPR000477">
    <property type="entry name" value="RT_dom"/>
</dbReference>
<dbReference type="OrthoDB" id="1934719at2759"/>
<sequence>MLWEEIYGLRNQYCNAWILGGDFNVVRNRSESPNCSSTEKGSKEFVEFIESYWGPRPFFKFVNAWLKMDECIMSIEREWLEMDGLRGKMAAKLRKLKGALKKWNVEDGNILERRIIESEARIKEIDVISEKRKLVDLEIEELKQLNIEIWEAIKFKESILEMKLEEPFSMEEIKEAMWSCDESKAPRPDGFNLCFFFSKCWEIVKHDLFEAMSDFFTSGKLKKSINSSFITLIPKVENPTEISEFRPICLVSSLTRLCRRQIFDGVLIAKELIHLVLKKGGCVGRLIFKLDFSKAYDCVRWDFLELVLSKMGFREKWRGWMLERLSMARAAVIINGSLSNKFRFHKGLRQGDPLSPFLFILVTEVLHLALDKAAELGLIEGFNNVIHGMIFSHLQFAHDTILFLKADDKEAKHSSPIGLAIFVYAAVRGLVEHSSVFHCWLGARGFGSDSEIKVCNPTPNVGSVNMANEGVHSHP</sequence>
<feature type="domain" description="Reverse transcriptase" evidence="1">
    <location>
        <begin position="243"/>
        <end position="409"/>
    </location>
</feature>
<organism evidence="2 3">
    <name type="scientific">Gossypium australe</name>
    <dbReference type="NCBI Taxonomy" id="47621"/>
    <lineage>
        <taxon>Eukaryota</taxon>
        <taxon>Viridiplantae</taxon>
        <taxon>Streptophyta</taxon>
        <taxon>Embryophyta</taxon>
        <taxon>Tracheophyta</taxon>
        <taxon>Spermatophyta</taxon>
        <taxon>Magnoliopsida</taxon>
        <taxon>eudicotyledons</taxon>
        <taxon>Gunneridae</taxon>
        <taxon>Pentapetalae</taxon>
        <taxon>rosids</taxon>
        <taxon>malvids</taxon>
        <taxon>Malvales</taxon>
        <taxon>Malvaceae</taxon>
        <taxon>Malvoideae</taxon>
        <taxon>Gossypium</taxon>
    </lineage>
</organism>
<dbReference type="EMBL" id="SMMG02000001">
    <property type="protein sequence ID" value="KAA3488096.1"/>
    <property type="molecule type" value="Genomic_DNA"/>
</dbReference>
<dbReference type="Pfam" id="PF00078">
    <property type="entry name" value="RVT_1"/>
    <property type="match status" value="1"/>
</dbReference>
<keyword evidence="2" id="KW-0548">Nucleotidyltransferase</keyword>
<dbReference type="InterPro" id="IPR043502">
    <property type="entry name" value="DNA/RNA_pol_sf"/>
</dbReference>
<dbReference type="AlphaFoldDB" id="A0A5B6X3C8"/>
<gene>
    <name evidence="2" type="ORF">EPI10_031876</name>
</gene>
<proteinExistence type="predicted"/>
<reference evidence="2" key="1">
    <citation type="submission" date="2019-08" db="EMBL/GenBank/DDBJ databases">
        <authorList>
            <person name="Liu F."/>
        </authorList>
    </citation>
    <scope>NUCLEOTIDE SEQUENCE [LARGE SCALE GENOMIC DNA]</scope>
    <source>
        <strain evidence="2">PA1801</strain>
        <tissue evidence="2">Leaf</tissue>
    </source>
</reference>
<dbReference type="InterPro" id="IPR052343">
    <property type="entry name" value="Retrotransposon-Effector_Assoc"/>
</dbReference>
<dbReference type="PANTHER" id="PTHR46890:SF50">
    <property type="entry name" value="RNA-DIRECTED DNA POLYMERASE, EUKARYOTA, REVERSE TRANSCRIPTASE ZINC-BINDING DOMAIN PROTEIN-RELATED"/>
    <property type="match status" value="1"/>
</dbReference>